<organism evidence="2 3">
    <name type="scientific">Paractinoplanes hotanensis</name>
    <dbReference type="NCBI Taxonomy" id="2906497"/>
    <lineage>
        <taxon>Bacteria</taxon>
        <taxon>Bacillati</taxon>
        <taxon>Actinomycetota</taxon>
        <taxon>Actinomycetes</taxon>
        <taxon>Micromonosporales</taxon>
        <taxon>Micromonosporaceae</taxon>
        <taxon>Paractinoplanes</taxon>
    </lineage>
</organism>
<reference evidence="2 3" key="1">
    <citation type="submission" date="2022-06" db="EMBL/GenBank/DDBJ databases">
        <title>Actinoplanes abujensis sp. nov., isolated from Nigerian arid soil.</title>
        <authorList>
            <person name="Ding P."/>
        </authorList>
    </citation>
    <scope>NUCLEOTIDE SEQUENCE [LARGE SCALE GENOMIC DNA]</scope>
    <source>
        <strain evidence="3">TRM88002</strain>
    </source>
</reference>
<sequence length="71" mass="7455">MRVVVLGDDELETNHAATGSSRGDSLGRGRARVEAGHDPGGHGNDQLTPAEAATRRPGPVERHHPDAPVRS</sequence>
<evidence type="ECO:0000256" key="1">
    <source>
        <dbReference type="SAM" id="MobiDB-lite"/>
    </source>
</evidence>
<protein>
    <submittedName>
        <fullName evidence="2">Uncharacterized protein</fullName>
    </submittedName>
</protein>
<name>A0ABT0Y3T2_9ACTN</name>
<dbReference type="RefSeq" id="WP_251800474.1">
    <property type="nucleotide sequence ID" value="NZ_JAMQOL010000034.1"/>
</dbReference>
<feature type="region of interest" description="Disordered" evidence="1">
    <location>
        <begin position="1"/>
        <end position="71"/>
    </location>
</feature>
<dbReference type="EMBL" id="JAMQOL010000034">
    <property type="protein sequence ID" value="MCM4080695.1"/>
    <property type="molecule type" value="Genomic_DNA"/>
</dbReference>
<feature type="compositionally biased region" description="Basic and acidic residues" evidence="1">
    <location>
        <begin position="58"/>
        <end position="71"/>
    </location>
</feature>
<proteinExistence type="predicted"/>
<feature type="compositionally biased region" description="Basic and acidic residues" evidence="1">
    <location>
        <begin position="25"/>
        <end position="40"/>
    </location>
</feature>
<evidence type="ECO:0000313" key="2">
    <source>
        <dbReference type="EMBL" id="MCM4080695.1"/>
    </source>
</evidence>
<evidence type="ECO:0000313" key="3">
    <source>
        <dbReference type="Proteomes" id="UP001523216"/>
    </source>
</evidence>
<gene>
    <name evidence="2" type="ORF">LXN57_24250</name>
</gene>
<comment type="caution">
    <text evidence="2">The sequence shown here is derived from an EMBL/GenBank/DDBJ whole genome shotgun (WGS) entry which is preliminary data.</text>
</comment>
<dbReference type="Proteomes" id="UP001523216">
    <property type="component" value="Unassembled WGS sequence"/>
</dbReference>
<accession>A0ABT0Y3T2</accession>
<keyword evidence="3" id="KW-1185">Reference proteome</keyword>